<protein>
    <submittedName>
        <fullName evidence="1">Uncharacterized protein</fullName>
    </submittedName>
</protein>
<keyword evidence="2" id="KW-1185">Reference proteome</keyword>
<gene>
    <name evidence="1" type="ORF">RHMOL_Rhmol07G0203900</name>
</gene>
<reference evidence="1" key="1">
    <citation type="submission" date="2022-02" db="EMBL/GenBank/DDBJ databases">
        <title>Plant Genome Project.</title>
        <authorList>
            <person name="Zhang R.-G."/>
        </authorList>
    </citation>
    <scope>NUCLEOTIDE SEQUENCE</scope>
    <source>
        <strain evidence="1">AT1</strain>
    </source>
</reference>
<sequence>MAEHGNDSGGGEVIDQPEVCRELMVVEEGDQQPEEAIADQGAAIESHNRGDKGQQKGIDGRDEHRATEEARAVEPIVRSLDPNMTVVGSVVSSGGSGNTGSSGDGCAPEAEPRATEEVGAARPSVEPVGVSTASGDALVVGGSFEIGGGSGAMGDDLGLIGSPPRDPARGKWAVVGGRRLRRLLLCIGRRTCCSGQRRHRRAIGRSQKKMSLST</sequence>
<proteinExistence type="predicted"/>
<name>A0ACC0N4T3_RHOML</name>
<evidence type="ECO:0000313" key="2">
    <source>
        <dbReference type="Proteomes" id="UP001062846"/>
    </source>
</evidence>
<comment type="caution">
    <text evidence="1">The sequence shown here is derived from an EMBL/GenBank/DDBJ whole genome shotgun (WGS) entry which is preliminary data.</text>
</comment>
<dbReference type="Proteomes" id="UP001062846">
    <property type="component" value="Chromosome 7"/>
</dbReference>
<accession>A0ACC0N4T3</accession>
<evidence type="ECO:0000313" key="1">
    <source>
        <dbReference type="EMBL" id="KAI8547538.1"/>
    </source>
</evidence>
<dbReference type="EMBL" id="CM046394">
    <property type="protein sequence ID" value="KAI8547538.1"/>
    <property type="molecule type" value="Genomic_DNA"/>
</dbReference>
<organism evidence="1 2">
    <name type="scientific">Rhododendron molle</name>
    <name type="common">Chinese azalea</name>
    <name type="synonym">Azalea mollis</name>
    <dbReference type="NCBI Taxonomy" id="49168"/>
    <lineage>
        <taxon>Eukaryota</taxon>
        <taxon>Viridiplantae</taxon>
        <taxon>Streptophyta</taxon>
        <taxon>Embryophyta</taxon>
        <taxon>Tracheophyta</taxon>
        <taxon>Spermatophyta</taxon>
        <taxon>Magnoliopsida</taxon>
        <taxon>eudicotyledons</taxon>
        <taxon>Gunneridae</taxon>
        <taxon>Pentapetalae</taxon>
        <taxon>asterids</taxon>
        <taxon>Ericales</taxon>
        <taxon>Ericaceae</taxon>
        <taxon>Ericoideae</taxon>
        <taxon>Rhodoreae</taxon>
        <taxon>Rhododendron</taxon>
    </lineage>
</organism>